<organism evidence="1 2">
    <name type="scientific">Araneus ventricosus</name>
    <name type="common">Orbweaver spider</name>
    <name type="synonym">Epeira ventricosa</name>
    <dbReference type="NCBI Taxonomy" id="182803"/>
    <lineage>
        <taxon>Eukaryota</taxon>
        <taxon>Metazoa</taxon>
        <taxon>Ecdysozoa</taxon>
        <taxon>Arthropoda</taxon>
        <taxon>Chelicerata</taxon>
        <taxon>Arachnida</taxon>
        <taxon>Araneae</taxon>
        <taxon>Araneomorphae</taxon>
        <taxon>Entelegynae</taxon>
        <taxon>Araneoidea</taxon>
        <taxon>Araneidae</taxon>
        <taxon>Araneus</taxon>
    </lineage>
</organism>
<evidence type="ECO:0000313" key="2">
    <source>
        <dbReference type="Proteomes" id="UP000499080"/>
    </source>
</evidence>
<gene>
    <name evidence="1" type="ORF">AVEN_226895_1</name>
</gene>
<dbReference type="EMBL" id="BGPR01159846">
    <property type="protein sequence ID" value="GBL91762.1"/>
    <property type="molecule type" value="Genomic_DNA"/>
</dbReference>
<sequence>MIHREDSYNLVNIITRPEHYHFIASPTLLPARAYVIMSALLTGNVGCNVHSPLFESRELANSKKLTYPWHVFTPGCHMLGCLVASIPAPFMPGLFHSVLLRQHHHR</sequence>
<protein>
    <submittedName>
        <fullName evidence="1">Uncharacterized protein</fullName>
    </submittedName>
</protein>
<dbReference type="Proteomes" id="UP000499080">
    <property type="component" value="Unassembled WGS sequence"/>
</dbReference>
<keyword evidence="2" id="KW-1185">Reference proteome</keyword>
<proteinExistence type="predicted"/>
<name>A0A4Y2BHM6_ARAVE</name>
<reference evidence="1 2" key="1">
    <citation type="journal article" date="2019" name="Sci. Rep.">
        <title>Orb-weaving spider Araneus ventricosus genome elucidates the spidroin gene catalogue.</title>
        <authorList>
            <person name="Kono N."/>
            <person name="Nakamura H."/>
            <person name="Ohtoshi R."/>
            <person name="Moran D.A.P."/>
            <person name="Shinohara A."/>
            <person name="Yoshida Y."/>
            <person name="Fujiwara M."/>
            <person name="Mori M."/>
            <person name="Tomita M."/>
            <person name="Arakawa K."/>
        </authorList>
    </citation>
    <scope>NUCLEOTIDE SEQUENCE [LARGE SCALE GENOMIC DNA]</scope>
</reference>
<accession>A0A4Y2BHM6</accession>
<dbReference type="AlphaFoldDB" id="A0A4Y2BHM6"/>
<comment type="caution">
    <text evidence="1">The sequence shown here is derived from an EMBL/GenBank/DDBJ whole genome shotgun (WGS) entry which is preliminary data.</text>
</comment>
<evidence type="ECO:0000313" key="1">
    <source>
        <dbReference type="EMBL" id="GBL91762.1"/>
    </source>
</evidence>